<evidence type="ECO:0000256" key="5">
    <source>
        <dbReference type="ARBA" id="ARBA00023125"/>
    </source>
</evidence>
<comment type="subcellular location">
    <subcellularLocation>
        <location evidence="7">Cytoplasm</location>
        <location evidence="7">Nucleoid</location>
    </subcellularLocation>
</comment>
<evidence type="ECO:0000256" key="4">
    <source>
        <dbReference type="ARBA" id="ARBA00023015"/>
    </source>
</evidence>
<keyword evidence="9" id="KW-0131">Cell cycle</keyword>
<proteinExistence type="inferred from homology"/>
<dbReference type="Gene3D" id="3.40.1550.20">
    <property type="entry name" value="Transcriptional regulator MraZ domain"/>
    <property type="match status" value="1"/>
</dbReference>
<dbReference type="PANTHER" id="PTHR34701:SF1">
    <property type="entry name" value="TRANSCRIPTIONAL REGULATOR MRAZ"/>
    <property type="match status" value="1"/>
</dbReference>
<dbReference type="InterPro" id="IPR020603">
    <property type="entry name" value="MraZ_dom"/>
</dbReference>
<keyword evidence="4 7" id="KW-0805">Transcription regulation</keyword>
<evidence type="ECO:0000313" key="10">
    <source>
        <dbReference type="Proteomes" id="UP000228987"/>
    </source>
</evidence>
<dbReference type="CDD" id="cd16320">
    <property type="entry name" value="MraZ_N"/>
    <property type="match status" value="1"/>
</dbReference>
<feature type="domain" description="SpoVT-AbrB" evidence="8">
    <location>
        <begin position="81"/>
        <end position="124"/>
    </location>
</feature>
<sequence length="151" mass="17075">MFRGLHSITLDAKGRMAMPARFRGIVESHCQGQLVVTIDQDGESLVIYPLNEFEEIERKVAALSSFHPESKRLKNIFIGHATEVNLDSSGRILIPLNLREFVGLDKKAALVGQGNKLAVWNDEAWNETRDNWLKHKVNVDELPDELKNLSL</sequence>
<dbReference type="Proteomes" id="UP000228987">
    <property type="component" value="Unassembled WGS sequence"/>
</dbReference>
<dbReference type="NCBIfam" id="TIGR00242">
    <property type="entry name" value="division/cell wall cluster transcriptional repressor MraZ"/>
    <property type="match status" value="1"/>
</dbReference>
<dbReference type="Pfam" id="PF02381">
    <property type="entry name" value="MraZ"/>
    <property type="match status" value="2"/>
</dbReference>
<comment type="similarity">
    <text evidence="7">Belongs to the MraZ family.</text>
</comment>
<dbReference type="InterPro" id="IPR003444">
    <property type="entry name" value="MraZ"/>
</dbReference>
<evidence type="ECO:0000256" key="2">
    <source>
        <dbReference type="ARBA" id="ARBA00022490"/>
    </source>
</evidence>
<dbReference type="InterPro" id="IPR035644">
    <property type="entry name" value="MraZ_C"/>
</dbReference>
<organism evidence="9 10">
    <name type="scientific">SAR86 cluster bacterium</name>
    <dbReference type="NCBI Taxonomy" id="2030880"/>
    <lineage>
        <taxon>Bacteria</taxon>
        <taxon>Pseudomonadati</taxon>
        <taxon>Pseudomonadota</taxon>
        <taxon>Gammaproteobacteria</taxon>
        <taxon>SAR86 cluster</taxon>
    </lineage>
</organism>
<comment type="subunit">
    <text evidence="7">Forms oligomers.</text>
</comment>
<dbReference type="GO" id="GO:0003700">
    <property type="term" value="F:DNA-binding transcription factor activity"/>
    <property type="evidence" value="ECO:0007669"/>
    <property type="project" value="UniProtKB-UniRule"/>
</dbReference>
<dbReference type="HAMAP" id="MF_01008">
    <property type="entry name" value="MraZ"/>
    <property type="match status" value="1"/>
</dbReference>
<protein>
    <recommendedName>
        <fullName evidence="1 7">Transcriptional regulator MraZ</fullName>
    </recommendedName>
</protein>
<gene>
    <name evidence="7" type="primary">mraZ</name>
    <name evidence="9" type="ORF">COA71_10470</name>
</gene>
<dbReference type="InterPro" id="IPR035642">
    <property type="entry name" value="MraZ_N"/>
</dbReference>
<dbReference type="PANTHER" id="PTHR34701">
    <property type="entry name" value="TRANSCRIPTIONAL REGULATOR MRAZ"/>
    <property type="match status" value="1"/>
</dbReference>
<evidence type="ECO:0000256" key="7">
    <source>
        <dbReference type="HAMAP-Rule" id="MF_01008"/>
    </source>
</evidence>
<dbReference type="InterPro" id="IPR007159">
    <property type="entry name" value="SpoVT-AbrB_dom"/>
</dbReference>
<evidence type="ECO:0000313" key="9">
    <source>
        <dbReference type="EMBL" id="PCJ40713.1"/>
    </source>
</evidence>
<keyword evidence="5 7" id="KW-0238">DNA-binding</keyword>
<feature type="domain" description="SpoVT-AbrB" evidence="8">
    <location>
        <begin position="5"/>
        <end position="52"/>
    </location>
</feature>
<keyword evidence="3" id="KW-0677">Repeat</keyword>
<evidence type="ECO:0000256" key="3">
    <source>
        <dbReference type="ARBA" id="ARBA00022737"/>
    </source>
</evidence>
<dbReference type="GO" id="GO:0005737">
    <property type="term" value="C:cytoplasm"/>
    <property type="evidence" value="ECO:0007669"/>
    <property type="project" value="UniProtKB-UniRule"/>
</dbReference>
<dbReference type="GO" id="GO:0051301">
    <property type="term" value="P:cell division"/>
    <property type="evidence" value="ECO:0007669"/>
    <property type="project" value="UniProtKB-KW"/>
</dbReference>
<comment type="caution">
    <text evidence="9">The sequence shown here is derived from an EMBL/GenBank/DDBJ whole genome shotgun (WGS) entry which is preliminary data.</text>
</comment>
<evidence type="ECO:0000259" key="8">
    <source>
        <dbReference type="PROSITE" id="PS51740"/>
    </source>
</evidence>
<dbReference type="InterPro" id="IPR038619">
    <property type="entry name" value="MraZ_sf"/>
</dbReference>
<accession>A0A2A5CAD7</accession>
<dbReference type="GO" id="GO:0000976">
    <property type="term" value="F:transcription cis-regulatory region binding"/>
    <property type="evidence" value="ECO:0007669"/>
    <property type="project" value="TreeGrafter"/>
</dbReference>
<dbReference type="SUPFAM" id="SSF89447">
    <property type="entry name" value="AbrB/MazE/MraZ-like"/>
    <property type="match status" value="1"/>
</dbReference>
<name>A0A2A5CAD7_9GAMM</name>
<evidence type="ECO:0000256" key="1">
    <source>
        <dbReference type="ARBA" id="ARBA00013860"/>
    </source>
</evidence>
<keyword evidence="9" id="KW-0132">Cell division</keyword>
<evidence type="ECO:0000256" key="6">
    <source>
        <dbReference type="ARBA" id="ARBA00023163"/>
    </source>
</evidence>
<dbReference type="CDD" id="cd16321">
    <property type="entry name" value="MraZ_C"/>
    <property type="match status" value="1"/>
</dbReference>
<dbReference type="GO" id="GO:2000143">
    <property type="term" value="P:negative regulation of DNA-templated transcription initiation"/>
    <property type="evidence" value="ECO:0007669"/>
    <property type="project" value="TreeGrafter"/>
</dbReference>
<dbReference type="PROSITE" id="PS51740">
    <property type="entry name" value="SPOVT_ABRB"/>
    <property type="match status" value="2"/>
</dbReference>
<keyword evidence="6 7" id="KW-0804">Transcription</keyword>
<keyword evidence="2 7" id="KW-0963">Cytoplasm</keyword>
<dbReference type="AlphaFoldDB" id="A0A2A5CAD7"/>
<reference evidence="10" key="1">
    <citation type="submission" date="2017-08" db="EMBL/GenBank/DDBJ databases">
        <title>A dynamic microbial community with high functional redundancy inhabits the cold, oxic subseafloor aquifer.</title>
        <authorList>
            <person name="Tully B.J."/>
            <person name="Wheat C.G."/>
            <person name="Glazer B.T."/>
            <person name="Huber J.A."/>
        </authorList>
    </citation>
    <scope>NUCLEOTIDE SEQUENCE [LARGE SCALE GENOMIC DNA]</scope>
</reference>
<dbReference type="GO" id="GO:0009295">
    <property type="term" value="C:nucleoid"/>
    <property type="evidence" value="ECO:0007669"/>
    <property type="project" value="UniProtKB-SubCell"/>
</dbReference>
<dbReference type="InterPro" id="IPR037914">
    <property type="entry name" value="SpoVT-AbrB_sf"/>
</dbReference>
<dbReference type="EMBL" id="NVWI01000008">
    <property type="protein sequence ID" value="PCJ40713.1"/>
    <property type="molecule type" value="Genomic_DNA"/>
</dbReference>